<sequence>MSAYAHDPSASKRLSAFVLFVIGVSLTIALFYVKTRAQTAHKNVVKIERAIEKEKAAIAVLEAEIAYSQSPERLAALSKAQLGTAPIKASNTITLDQIAERFPLREGASDE</sequence>
<dbReference type="OrthoDB" id="20646at69657"/>
<dbReference type="Proteomes" id="UP000282211">
    <property type="component" value="Unassembled WGS sequence"/>
</dbReference>
<proteinExistence type="predicted"/>
<keyword evidence="1" id="KW-0812">Transmembrane</keyword>
<evidence type="ECO:0008006" key="4">
    <source>
        <dbReference type="Google" id="ProtNLM"/>
    </source>
</evidence>
<accession>A0A420WL53</accession>
<feature type="transmembrane region" description="Helical" evidence="1">
    <location>
        <begin position="14"/>
        <end position="33"/>
    </location>
</feature>
<gene>
    <name evidence="2" type="ORF">DES40_1048</name>
</gene>
<name>A0A420WL53_9PROT</name>
<evidence type="ECO:0000256" key="1">
    <source>
        <dbReference type="SAM" id="Phobius"/>
    </source>
</evidence>
<dbReference type="InParanoid" id="A0A420WL53"/>
<comment type="caution">
    <text evidence="2">The sequence shown here is derived from an EMBL/GenBank/DDBJ whole genome shotgun (WGS) entry which is preliminary data.</text>
</comment>
<protein>
    <recommendedName>
        <fullName evidence="4">Cell division protein FtsL</fullName>
    </recommendedName>
</protein>
<evidence type="ECO:0000313" key="2">
    <source>
        <dbReference type="EMBL" id="RKQ71720.1"/>
    </source>
</evidence>
<keyword evidence="1" id="KW-0472">Membrane</keyword>
<evidence type="ECO:0000313" key="3">
    <source>
        <dbReference type="Proteomes" id="UP000282211"/>
    </source>
</evidence>
<keyword evidence="3" id="KW-1185">Reference proteome</keyword>
<organism evidence="2 3">
    <name type="scientific">Litorimonas taeanensis</name>
    <dbReference type="NCBI Taxonomy" id="568099"/>
    <lineage>
        <taxon>Bacteria</taxon>
        <taxon>Pseudomonadati</taxon>
        <taxon>Pseudomonadota</taxon>
        <taxon>Alphaproteobacteria</taxon>
        <taxon>Maricaulales</taxon>
        <taxon>Robiginitomaculaceae</taxon>
    </lineage>
</organism>
<dbReference type="AlphaFoldDB" id="A0A420WL53"/>
<reference evidence="2 3" key="1">
    <citation type="submission" date="2018-10" db="EMBL/GenBank/DDBJ databases">
        <title>Genomic Encyclopedia of Type Strains, Phase IV (KMG-IV): sequencing the most valuable type-strain genomes for metagenomic binning, comparative biology and taxonomic classification.</title>
        <authorList>
            <person name="Goeker M."/>
        </authorList>
    </citation>
    <scope>NUCLEOTIDE SEQUENCE [LARGE SCALE GENOMIC DNA]</scope>
    <source>
        <strain evidence="2 3">DSM 22008</strain>
    </source>
</reference>
<dbReference type="EMBL" id="RBII01000001">
    <property type="protein sequence ID" value="RKQ71720.1"/>
    <property type="molecule type" value="Genomic_DNA"/>
</dbReference>
<dbReference type="RefSeq" id="WP_121099470.1">
    <property type="nucleotide sequence ID" value="NZ_RBII01000001.1"/>
</dbReference>
<keyword evidence="1" id="KW-1133">Transmembrane helix</keyword>